<dbReference type="CDD" id="cd16329">
    <property type="entry name" value="LolA_like"/>
    <property type="match status" value="1"/>
</dbReference>
<dbReference type="EMBL" id="SRIO01000008">
    <property type="protein sequence ID" value="TFZ82553.1"/>
    <property type="molecule type" value="Genomic_DNA"/>
</dbReference>
<accession>A0A4Z0FA85</accession>
<comment type="caution">
    <text evidence="2">The sequence shown here is derived from an EMBL/GenBank/DDBJ whole genome shotgun (WGS) entry which is preliminary data.</text>
</comment>
<keyword evidence="1" id="KW-0732">Signal</keyword>
<dbReference type="AlphaFoldDB" id="A0A4Z0FA85"/>
<dbReference type="Pfam" id="PF07044">
    <property type="entry name" value="DUF1329"/>
    <property type="match status" value="1"/>
</dbReference>
<organism evidence="2 3">
    <name type="scientific">Candidatus Macondimonas diazotrophica</name>
    <dbReference type="NCBI Taxonomy" id="2305248"/>
    <lineage>
        <taxon>Bacteria</taxon>
        <taxon>Pseudomonadati</taxon>
        <taxon>Pseudomonadota</taxon>
        <taxon>Gammaproteobacteria</taxon>
        <taxon>Chromatiales</taxon>
        <taxon>Ectothiorhodospiraceae</taxon>
        <taxon>Candidatus Macondimonas</taxon>
    </lineage>
</organism>
<feature type="signal peptide" evidence="1">
    <location>
        <begin position="1"/>
        <end position="38"/>
    </location>
</feature>
<name>A0A4Z0FA85_9GAMM</name>
<evidence type="ECO:0000313" key="3">
    <source>
        <dbReference type="Proteomes" id="UP000297890"/>
    </source>
</evidence>
<keyword evidence="3" id="KW-1185">Reference proteome</keyword>
<gene>
    <name evidence="2" type="ORF">E4680_07535</name>
</gene>
<dbReference type="InterPro" id="IPR010752">
    <property type="entry name" value="DUF1329"/>
</dbReference>
<proteinExistence type="predicted"/>
<dbReference type="Gene3D" id="2.50.20.10">
    <property type="entry name" value="Lipoprotein localisation LolA/LolB/LppX"/>
    <property type="match status" value="1"/>
</dbReference>
<evidence type="ECO:0000313" key="2">
    <source>
        <dbReference type="EMBL" id="TFZ82553.1"/>
    </source>
</evidence>
<reference evidence="2 3" key="1">
    <citation type="journal article" date="2019" name="ISME J.">
        <title>Candidatus Macondimonas diazotrophica, a novel gammaproteobacterial genus dominating crude-oil-contaminated coastal sediments.</title>
        <authorList>
            <person name="Karthikeyan S."/>
            <person name="Konstantinidis K."/>
        </authorList>
    </citation>
    <scope>NUCLEOTIDE SEQUENCE [LARGE SCALE GENOMIC DNA]</scope>
    <source>
        <strain evidence="2 3">KTK01</strain>
    </source>
</reference>
<evidence type="ECO:0000256" key="1">
    <source>
        <dbReference type="SAM" id="SignalP"/>
    </source>
</evidence>
<feature type="chain" id="PRO_5021472855" evidence="1">
    <location>
        <begin position="39"/>
        <end position="434"/>
    </location>
</feature>
<protein>
    <submittedName>
        <fullName evidence="2">DUF1329 domain-containing protein</fullName>
    </submittedName>
</protein>
<sequence length="434" mass="48138">MSISVTLLKLVTFVNKRCLAPAGLAALIMLGVSPVAEAEIAEGTVLSAANLDSLLTDTFEGKPLKDLLTPVQQQLIRDYGITMKLAHAKPIEIDPALKAATEKHSGSVTIDPQTLDVEGFVTGVPFPDIREEDPLAGVKLVYNFMYTPWMGDVGKFDPMVLLSIDAKSGLQKELHATVSKMLLKGRLSEPHELSDDLRQASMMIITYPTDAKGVGILSMMKDDGALPDSYGYIKAVRRVRRLSGGAWKDPLGGTDLLGDEQTGLNADPRWYKDIKVIGKRWILAVAHSTNPGMDESAKDPDKHYGVKLSTAPYWDFDDTYEPRQVWVVEMTMPDDHLASKKTYYFEAENAYMSLPYVFEAYDRRGQLWRTMDQGLYTYRTNTTNRLVYAPSPVRVIDLQRNHATVAPSSRGHYTADYPASPADYTPGALSRLLQ</sequence>
<dbReference type="Proteomes" id="UP000297890">
    <property type="component" value="Unassembled WGS sequence"/>
</dbReference>